<name>V7HVB2_9LACO</name>
<keyword evidence="1" id="KW-0436">Ligase</keyword>
<dbReference type="AlphaFoldDB" id="V7HVB2"/>
<reference evidence="1 2" key="1">
    <citation type="journal article" date="2014" name="Genome Announc.">
        <title>The Genome of the Predominant Equine Lactobacillus Species, Lactobacillus equi, Is Reflective of Its Lifestyle Adaptations to an Herbivorous Host.</title>
        <authorList>
            <person name="O'Donnell M.M."/>
            <person name="Harris H.M."/>
            <person name="O'Toole P.W."/>
            <person name="Ross R.P."/>
        </authorList>
    </citation>
    <scope>NUCLEOTIDE SEQUENCE [LARGE SCALE GENOMIC DNA]</scope>
    <source>
        <strain evidence="1 2">DPC 6820</strain>
    </source>
</reference>
<dbReference type="Proteomes" id="UP000018559">
    <property type="component" value="Unassembled WGS sequence"/>
</dbReference>
<evidence type="ECO:0000313" key="2">
    <source>
        <dbReference type="Proteomes" id="UP000018559"/>
    </source>
</evidence>
<dbReference type="GO" id="GO:0016874">
    <property type="term" value="F:ligase activity"/>
    <property type="evidence" value="ECO:0007669"/>
    <property type="project" value="UniProtKB-KW"/>
</dbReference>
<accession>V7HVB2</accession>
<comment type="caution">
    <text evidence="1">The sequence shown here is derived from an EMBL/GenBank/DDBJ whole genome shotgun (WGS) entry which is preliminary data.</text>
</comment>
<protein>
    <submittedName>
        <fullName evidence="1">UDP-N-acetylmuramoyl-tripeptide--D-alanyl-D-alanine ligase</fullName>
    </submittedName>
</protein>
<keyword evidence="2" id="KW-1185">Reference proteome</keyword>
<sequence length="147" mass="15748">MLASEIDSLWDSEADLAESLWDSSSDVKLFVPSALLDSEIELLDEADSLALATIDSLAEAEVLWDSDADASDSLAEDLDSDKLAETSSEIDLNSEVKFSCSSTWLSTSLERSGVDSNVDSPAEIEALVEILSETEALVDLLSEAEVL</sequence>
<dbReference type="EMBL" id="AWWH01000111">
    <property type="protein sequence ID" value="ETA74169.1"/>
    <property type="molecule type" value="Genomic_DNA"/>
</dbReference>
<gene>
    <name evidence="1" type="ORF">LEQ_2310c</name>
</gene>
<organism evidence="1 2">
    <name type="scientific">Ligilactobacillus equi DPC 6820</name>
    <dbReference type="NCBI Taxonomy" id="1392007"/>
    <lineage>
        <taxon>Bacteria</taxon>
        <taxon>Bacillati</taxon>
        <taxon>Bacillota</taxon>
        <taxon>Bacilli</taxon>
        <taxon>Lactobacillales</taxon>
        <taxon>Lactobacillaceae</taxon>
        <taxon>Ligilactobacillus</taxon>
    </lineage>
</organism>
<evidence type="ECO:0000313" key="1">
    <source>
        <dbReference type="EMBL" id="ETA74169.1"/>
    </source>
</evidence>
<proteinExistence type="predicted"/>